<evidence type="ECO:0000256" key="7">
    <source>
        <dbReference type="SAM" id="SignalP"/>
    </source>
</evidence>
<evidence type="ECO:0000313" key="10">
    <source>
        <dbReference type="Proteomes" id="UP001193680"/>
    </source>
</evidence>
<evidence type="ECO:0000259" key="8">
    <source>
        <dbReference type="PROSITE" id="PS51935"/>
    </source>
</evidence>
<evidence type="ECO:0000256" key="3">
    <source>
        <dbReference type="ARBA" id="ARBA00022729"/>
    </source>
</evidence>
<evidence type="ECO:0000313" key="9">
    <source>
        <dbReference type="EMBL" id="MBF6057895.1"/>
    </source>
</evidence>
<dbReference type="EMBL" id="JACBGI020000008">
    <property type="protein sequence ID" value="MBF6057895.1"/>
    <property type="molecule type" value="Genomic_DNA"/>
</dbReference>
<organism evidence="9 10">
    <name type="scientific">Thiomicrorhabdus heinhorstiae</name>
    <dbReference type="NCBI Taxonomy" id="2748010"/>
    <lineage>
        <taxon>Bacteria</taxon>
        <taxon>Pseudomonadati</taxon>
        <taxon>Pseudomonadota</taxon>
        <taxon>Gammaproteobacteria</taxon>
        <taxon>Thiotrichales</taxon>
        <taxon>Piscirickettsiaceae</taxon>
        <taxon>Thiomicrorhabdus</taxon>
    </lineage>
</organism>
<evidence type="ECO:0000256" key="5">
    <source>
        <dbReference type="ARBA" id="ARBA00022807"/>
    </source>
</evidence>
<evidence type="ECO:0000256" key="6">
    <source>
        <dbReference type="SAM" id="MobiDB-lite"/>
    </source>
</evidence>
<accession>A0ABS0BVT9</accession>
<dbReference type="InterPro" id="IPR052062">
    <property type="entry name" value="Murein_DD/LD_carboxypeptidase"/>
</dbReference>
<feature type="region of interest" description="Disordered" evidence="6">
    <location>
        <begin position="75"/>
        <end position="101"/>
    </location>
</feature>
<keyword evidence="3 7" id="KW-0732">Signal</keyword>
<comment type="similarity">
    <text evidence="1">Belongs to the peptidase C40 family.</text>
</comment>
<feature type="domain" description="NlpC/P60" evidence="8">
    <location>
        <begin position="156"/>
        <end position="277"/>
    </location>
</feature>
<name>A0ABS0BVT9_9GAMM</name>
<dbReference type="Gene3D" id="3.90.1720.10">
    <property type="entry name" value="endopeptidase domain like (from Nostoc punctiforme)"/>
    <property type="match status" value="1"/>
</dbReference>
<dbReference type="PANTHER" id="PTHR47360:SF1">
    <property type="entry name" value="ENDOPEPTIDASE NLPC-RELATED"/>
    <property type="match status" value="1"/>
</dbReference>
<keyword evidence="2" id="KW-0645">Protease</keyword>
<evidence type="ECO:0000256" key="2">
    <source>
        <dbReference type="ARBA" id="ARBA00022670"/>
    </source>
</evidence>
<comment type="caution">
    <text evidence="9">The sequence shown here is derived from an EMBL/GenBank/DDBJ whole genome shotgun (WGS) entry which is preliminary data.</text>
</comment>
<proteinExistence type="inferred from homology"/>
<dbReference type="Pfam" id="PF00877">
    <property type="entry name" value="NLPC_P60"/>
    <property type="match status" value="1"/>
</dbReference>
<feature type="signal peptide" evidence="7">
    <location>
        <begin position="1"/>
        <end position="22"/>
    </location>
</feature>
<evidence type="ECO:0000256" key="1">
    <source>
        <dbReference type="ARBA" id="ARBA00007074"/>
    </source>
</evidence>
<dbReference type="Proteomes" id="UP001193680">
    <property type="component" value="Unassembled WGS sequence"/>
</dbReference>
<protein>
    <submittedName>
        <fullName evidence="9">C40 family peptidase</fullName>
    </submittedName>
</protein>
<keyword evidence="5" id="KW-0788">Thiol protease</keyword>
<reference evidence="9 10" key="1">
    <citation type="submission" date="2020-11" db="EMBL/GenBank/DDBJ databases">
        <title>Sulfur oxidizing isolate from Hospital Hole Sinkhole.</title>
        <authorList>
            <person name="Scott K.M."/>
        </authorList>
    </citation>
    <scope>NUCLEOTIDE SEQUENCE [LARGE SCALE GENOMIC DNA]</scope>
    <source>
        <strain evidence="9 10">HH1</strain>
    </source>
</reference>
<feature type="compositionally biased region" description="Polar residues" evidence="6">
    <location>
        <begin position="76"/>
        <end position="96"/>
    </location>
</feature>
<dbReference type="RefSeq" id="WP_185978041.1">
    <property type="nucleotide sequence ID" value="NZ_JACBGI020000008.1"/>
</dbReference>
<dbReference type="InterPro" id="IPR000064">
    <property type="entry name" value="NLP_P60_dom"/>
</dbReference>
<keyword evidence="10" id="KW-1185">Reference proteome</keyword>
<feature type="chain" id="PRO_5046265713" evidence="7">
    <location>
        <begin position="23"/>
        <end position="283"/>
    </location>
</feature>
<dbReference type="InterPro" id="IPR038765">
    <property type="entry name" value="Papain-like_cys_pep_sf"/>
</dbReference>
<dbReference type="PROSITE" id="PS51257">
    <property type="entry name" value="PROKAR_LIPOPROTEIN"/>
    <property type="match status" value="1"/>
</dbReference>
<dbReference type="PANTHER" id="PTHR47360">
    <property type="entry name" value="MUREIN DD-ENDOPEPTIDASE MEPS/MUREIN LD-CARBOXYPEPTIDASE"/>
    <property type="match status" value="1"/>
</dbReference>
<evidence type="ECO:0000256" key="4">
    <source>
        <dbReference type="ARBA" id="ARBA00022801"/>
    </source>
</evidence>
<dbReference type="SUPFAM" id="SSF54001">
    <property type="entry name" value="Cysteine proteinases"/>
    <property type="match status" value="1"/>
</dbReference>
<dbReference type="PROSITE" id="PS51935">
    <property type="entry name" value="NLPC_P60"/>
    <property type="match status" value="1"/>
</dbReference>
<keyword evidence="4" id="KW-0378">Hydrolase</keyword>
<sequence length="283" mass="31233">MRRISCVVLGRVLLLSSSVLLSACINPTATDDQSTDQAQFSPGILSPVYTQEGVQAPTAAQDTAASSLVVSALPGQASNTPHATRTLSEKTPQQSKARTEAIGSDVTMLQSVSVRAEKEGEVESDEGAGIIPQTSNLGKINSDVVLYSRMMQDRLQNLKSALMKIYGKWKGTPYRWGGASKKGIDCSAFVQTAFRSAFKYDLPRTTQTQIQVGLYVKKQDLRVGDVLFFKTGPHQFHNGIYLGNNEFMHSSTTYGVKISRLDSRYWQKRYIKARRFLNSFEAM</sequence>
<gene>
    <name evidence="9" type="ORF">H8792_006025</name>
</gene>